<feature type="compositionally biased region" description="Polar residues" evidence="1">
    <location>
        <begin position="208"/>
        <end position="224"/>
    </location>
</feature>
<dbReference type="EMBL" id="CAXAMN010007330">
    <property type="protein sequence ID" value="CAK9021141.1"/>
    <property type="molecule type" value="Genomic_DNA"/>
</dbReference>
<protein>
    <submittedName>
        <fullName evidence="2">Uncharacterized protein</fullName>
    </submittedName>
</protein>
<comment type="caution">
    <text evidence="2">The sequence shown here is derived from an EMBL/GenBank/DDBJ whole genome shotgun (WGS) entry which is preliminary data.</text>
</comment>
<evidence type="ECO:0000313" key="3">
    <source>
        <dbReference type="Proteomes" id="UP001642484"/>
    </source>
</evidence>
<feature type="region of interest" description="Disordered" evidence="1">
    <location>
        <begin position="184"/>
        <end position="299"/>
    </location>
</feature>
<reference evidence="2 3" key="1">
    <citation type="submission" date="2024-02" db="EMBL/GenBank/DDBJ databases">
        <authorList>
            <person name="Chen Y."/>
            <person name="Shah S."/>
            <person name="Dougan E. K."/>
            <person name="Thang M."/>
            <person name="Chan C."/>
        </authorList>
    </citation>
    <scope>NUCLEOTIDE SEQUENCE [LARGE SCALE GENOMIC DNA]</scope>
</reference>
<organism evidence="2 3">
    <name type="scientific">Durusdinium trenchii</name>
    <dbReference type="NCBI Taxonomy" id="1381693"/>
    <lineage>
        <taxon>Eukaryota</taxon>
        <taxon>Sar</taxon>
        <taxon>Alveolata</taxon>
        <taxon>Dinophyceae</taxon>
        <taxon>Suessiales</taxon>
        <taxon>Symbiodiniaceae</taxon>
        <taxon>Durusdinium</taxon>
    </lineage>
</organism>
<gene>
    <name evidence="2" type="ORF">CCMP2556_LOCUS14343</name>
</gene>
<dbReference type="Proteomes" id="UP001642484">
    <property type="component" value="Unassembled WGS sequence"/>
</dbReference>
<evidence type="ECO:0000313" key="2">
    <source>
        <dbReference type="EMBL" id="CAK9021141.1"/>
    </source>
</evidence>
<sequence length="299" mass="32893">LDNVDTQHWDIMEGVEVKSDKIPKPSHTWNGEKLPDTPSPAWLHSPADEEKKGAPQIQEEVHALGFFIQYSEKWLDDLQHVLKESGMGDVLEHLVVFGRLGQQYSFNPFGCLNHWPPVTEFPLRIIFQPNASKAASAESASVNTRSIEEIQSGIKMRLLPLLDSASYPKLPEPMSRETRLAKAGLPPPFQEQDPKEPPTPPAGEPAASQTANPTVQESPNTGNHSAEAAEIGVGKPASPFANEDSQVPFELDVRPVIDLDAEDGEKPEPEKAQTTDGEKPEEPEKAQTNDGEKPKEPEK</sequence>
<keyword evidence="3" id="KW-1185">Reference proteome</keyword>
<proteinExistence type="predicted"/>
<feature type="non-terminal residue" evidence="2">
    <location>
        <position position="1"/>
    </location>
</feature>
<evidence type="ECO:0000256" key="1">
    <source>
        <dbReference type="SAM" id="MobiDB-lite"/>
    </source>
</evidence>
<feature type="region of interest" description="Disordered" evidence="1">
    <location>
        <begin position="20"/>
        <end position="53"/>
    </location>
</feature>
<name>A0ABP0K3M6_9DINO</name>
<accession>A0ABP0K3M6</accession>
<feature type="compositionally biased region" description="Basic and acidic residues" evidence="1">
    <location>
        <begin position="264"/>
        <end position="299"/>
    </location>
</feature>
<feature type="non-terminal residue" evidence="2">
    <location>
        <position position="299"/>
    </location>
</feature>